<dbReference type="AlphaFoldDB" id="A0AA48HEE3"/>
<keyword evidence="4" id="KW-1185">Reference proteome</keyword>
<feature type="domain" description="EamA" evidence="2">
    <location>
        <begin position="10"/>
        <end position="143"/>
    </location>
</feature>
<dbReference type="PANTHER" id="PTHR22911:SF135">
    <property type="entry name" value="BLR4310 PROTEIN"/>
    <property type="match status" value="1"/>
</dbReference>
<keyword evidence="1" id="KW-0472">Membrane</keyword>
<feature type="transmembrane region" description="Helical" evidence="1">
    <location>
        <begin position="98"/>
        <end position="120"/>
    </location>
</feature>
<gene>
    <name evidence="3" type="ORF">MACH21_29150</name>
</gene>
<feature type="transmembrane region" description="Helical" evidence="1">
    <location>
        <begin position="266"/>
        <end position="284"/>
    </location>
</feature>
<name>A0AA48HEE3_9RHOB</name>
<feature type="transmembrane region" description="Helical" evidence="1">
    <location>
        <begin position="75"/>
        <end position="92"/>
    </location>
</feature>
<organism evidence="3 4">
    <name type="scientific">Roseicyclus marinus</name>
    <dbReference type="NCBI Taxonomy" id="2161673"/>
    <lineage>
        <taxon>Bacteria</taxon>
        <taxon>Pseudomonadati</taxon>
        <taxon>Pseudomonadota</taxon>
        <taxon>Alphaproteobacteria</taxon>
        <taxon>Rhodobacterales</taxon>
        <taxon>Roseobacteraceae</taxon>
        <taxon>Roseicyclus</taxon>
    </lineage>
</organism>
<feature type="transmembrane region" description="Helical" evidence="1">
    <location>
        <begin position="153"/>
        <end position="170"/>
    </location>
</feature>
<dbReference type="RefSeq" id="WP_338272754.1">
    <property type="nucleotide sequence ID" value="NZ_AP027266.1"/>
</dbReference>
<dbReference type="InterPro" id="IPR000620">
    <property type="entry name" value="EamA_dom"/>
</dbReference>
<keyword evidence="1" id="KW-0812">Transmembrane</keyword>
<feature type="transmembrane region" description="Helical" evidence="1">
    <location>
        <begin position="212"/>
        <end position="232"/>
    </location>
</feature>
<feature type="transmembrane region" description="Helical" evidence="1">
    <location>
        <begin position="39"/>
        <end position="63"/>
    </location>
</feature>
<keyword evidence="1" id="KW-1133">Transmembrane helix</keyword>
<dbReference type="SUPFAM" id="SSF103481">
    <property type="entry name" value="Multidrug resistance efflux transporter EmrE"/>
    <property type="match status" value="2"/>
</dbReference>
<evidence type="ECO:0000259" key="2">
    <source>
        <dbReference type="Pfam" id="PF00892"/>
    </source>
</evidence>
<proteinExistence type="predicted"/>
<dbReference type="Gene3D" id="1.10.3730.20">
    <property type="match status" value="1"/>
</dbReference>
<feature type="transmembrane region" description="Helical" evidence="1">
    <location>
        <begin position="244"/>
        <end position="260"/>
    </location>
</feature>
<dbReference type="Proteomes" id="UP001337723">
    <property type="component" value="Chromosome"/>
</dbReference>
<dbReference type="Pfam" id="PF00892">
    <property type="entry name" value="EamA"/>
    <property type="match status" value="1"/>
</dbReference>
<evidence type="ECO:0000313" key="3">
    <source>
        <dbReference type="EMBL" id="BDW86738.1"/>
    </source>
</evidence>
<feature type="transmembrane region" description="Helical" evidence="1">
    <location>
        <begin position="182"/>
        <end position="206"/>
    </location>
</feature>
<dbReference type="KEGG" id="rmai:MACH21_29150"/>
<dbReference type="PANTHER" id="PTHR22911">
    <property type="entry name" value="ACYL-MALONYL CONDENSING ENZYME-RELATED"/>
    <property type="match status" value="1"/>
</dbReference>
<evidence type="ECO:0000256" key="1">
    <source>
        <dbReference type="SAM" id="Phobius"/>
    </source>
</evidence>
<evidence type="ECO:0000313" key="4">
    <source>
        <dbReference type="Proteomes" id="UP001337723"/>
    </source>
</evidence>
<protein>
    <submittedName>
        <fullName evidence="3">Membrane protein</fullName>
    </submittedName>
</protein>
<sequence>MSAPLSPNLKGALYMTLSMAAFTLNDACVKLVAETVPLFQIVALRGLSTTILLAVTVHLTVGLRFSMPRRDRPLVAWRTVAEVGAMVAFLLALTNMAIANATAILSALPLMVTLAAAVLFRDPVGWRRWAAIGVGFVGVMMIVQPGTDGFNEWSLLALLSVVIITARDLLTRAFSPAVPSMSVAVITAGAVGAFGAIVSLFTPWMAMGLYEIALTLAASVFIIGGYVFGIMVMRIGEVGFVSPFRYTSLIFALILGFVIFDEFPNTLALFGVATVMAAGIYTLFRERIRKQDVSPRPGRM</sequence>
<dbReference type="EMBL" id="AP027266">
    <property type="protein sequence ID" value="BDW86738.1"/>
    <property type="molecule type" value="Genomic_DNA"/>
</dbReference>
<accession>A0AA48HEE3</accession>
<dbReference type="InterPro" id="IPR037185">
    <property type="entry name" value="EmrE-like"/>
</dbReference>
<reference evidence="3 4" key="1">
    <citation type="submission" date="2023-01" db="EMBL/GenBank/DDBJ databases">
        <title>Complete genome sequence of Roseicyclus marinus strain Dej080120_10.</title>
        <authorList>
            <person name="Ueki S."/>
            <person name="Maruyama F."/>
        </authorList>
    </citation>
    <scope>NUCLEOTIDE SEQUENCE [LARGE SCALE GENOMIC DNA]</scope>
    <source>
        <strain evidence="3 4">Dej080120_10</strain>
    </source>
</reference>
<feature type="transmembrane region" description="Helical" evidence="1">
    <location>
        <begin position="129"/>
        <end position="147"/>
    </location>
</feature>
<dbReference type="GO" id="GO:0016020">
    <property type="term" value="C:membrane"/>
    <property type="evidence" value="ECO:0007669"/>
    <property type="project" value="InterPro"/>
</dbReference>